<sequence length="1151" mass="124214">MGSDAQPLSPESQPTQVINNILAGSIHDASASENSTEPFNGLSAERYPAKDMPSDPPSSYHSGPRYRYDDLANTQTNPIDPDGPCKEIPPLKGPQMASRKPLSVKGPQPLTRKGPRSAPGGSTPGSKANPSAIATKLAAGTAQESRFLSQPDTSRGNMQRGRGLPSHRSTPRHRSSSSSSEDSFAGPAVIEDPQKAFLAASKQFDKPLSELGRDSMPDDHLSSPDIASAPIPERGSSPIINSPQSSPHAATVLVESTPSGTDYSQSSQADLVVQPFPSWESPATQGIHFTQPRSQIPSSPLVPTQVASYPSSDREDVVTQPNDFQPTQPMDEDEPTTSNTNAQASTSTGPSGQTSYPPSIGPRSLLRMLPPDKLKQRYPGFQLGPSIRPSDAPSTSEGQTQPSTPVKETPSLVLFQHIIQARSATSRGDEETASHPRPSTEDGIVERDFGIVPDSEPTQLVDDSPPTPKAKLRVVPAPASGTKQRRPSKEARIAPAPPRKEEEEEDDEEDVPLVVASKGKGKAVSGGGDKKRLPGETASKQVDKPAAGKAGPSSRGAKADAAKSAKGTHNSTPTEVPSSVPQQDLHASASSEHAVPSSTPFKSKSAARADTASVHGTPRRNVADILRSDSPLSQTSDDDEVPRTQDPLDLITATKQEEEEGTEPADDIPMDIDEDFVQPGPSSIASRKRKRVPSFRTNTKSMTRASKTPSATPATRSVKRLKQTSTARSSRSDATRVFALYRANNCYYSGTVYSHSDKGPTRFVILFDDGDKEDNIDISKMRRCEPRVGDSVITNEDDMTGKINKGCNGESGTDILEVEIDHGAEIDLVEVRLKDIRIAARAFLSKWKDRTLTIDDIVPIVQPKNSSLPYSPSKSSVLSSASHRKALTKTGFVLTLSKNFNEPEATRTSMEQRIVSNGGQLLKDWTDILQITTKRTTVSKRWVITPQDFKYKPKAGINKVILISDDANQKAKYLVALALGIPCVHLDWLDTLDDDTIDSWCRYLLPAGYSEPLDARVSQLVDMDWGNSNEHLTEILSNSVPTKVFVGKSVLLVGTEYFPLPAKGRRTASNADRSPSSEDGVPRILLCMGAERVEVVPETKSASYDLGKYDYIIVKDESSSVYKNPGDGCCVTMQWVKDCLIASRLLPLPRA</sequence>
<dbReference type="PANTHER" id="PTHR15321">
    <property type="entry name" value="TUMOR SUPPRESSOR P53-BINDING PROTEIN 1"/>
    <property type="match status" value="1"/>
</dbReference>
<feature type="compositionally biased region" description="Polar residues" evidence="4">
    <location>
        <begin position="281"/>
        <end position="311"/>
    </location>
</feature>
<name>A0A4Y9ZFB6_9AGAM</name>
<feature type="compositionally biased region" description="Basic and acidic residues" evidence="4">
    <location>
        <begin position="208"/>
        <end position="222"/>
    </location>
</feature>
<dbReference type="InterPro" id="IPR001357">
    <property type="entry name" value="BRCT_dom"/>
</dbReference>
<dbReference type="InterPro" id="IPR036420">
    <property type="entry name" value="BRCT_dom_sf"/>
</dbReference>
<feature type="compositionally biased region" description="Basic and acidic residues" evidence="4">
    <location>
        <begin position="427"/>
        <end position="449"/>
    </location>
</feature>
<dbReference type="EMBL" id="SEOQ01000008">
    <property type="protein sequence ID" value="TFY72687.1"/>
    <property type="molecule type" value="Genomic_DNA"/>
</dbReference>
<feature type="compositionally biased region" description="Polar residues" evidence="4">
    <location>
        <begin position="695"/>
        <end position="715"/>
    </location>
</feature>
<dbReference type="InterPro" id="IPR047250">
    <property type="entry name" value="BRCT_p53bp1-like_rpt2"/>
</dbReference>
<dbReference type="AlphaFoldDB" id="A0A4Y9ZFB6"/>
<dbReference type="InterPro" id="IPR047249">
    <property type="entry name" value="BRCT_p53bp1-like_rpt1"/>
</dbReference>
<evidence type="ECO:0000256" key="1">
    <source>
        <dbReference type="ARBA" id="ARBA00004123"/>
    </source>
</evidence>
<dbReference type="Gene3D" id="3.40.50.10190">
    <property type="entry name" value="BRCT domain"/>
    <property type="match status" value="1"/>
</dbReference>
<feature type="compositionally biased region" description="Acidic residues" evidence="4">
    <location>
        <begin position="657"/>
        <end position="676"/>
    </location>
</feature>
<dbReference type="GO" id="GO:0005634">
    <property type="term" value="C:nucleus"/>
    <property type="evidence" value="ECO:0007669"/>
    <property type="project" value="UniProtKB-SubCell"/>
</dbReference>
<feature type="compositionally biased region" description="Low complexity" evidence="4">
    <location>
        <begin position="236"/>
        <end position="247"/>
    </location>
</feature>
<dbReference type="InterPro" id="IPR041297">
    <property type="entry name" value="Crb2_Tudor"/>
</dbReference>
<evidence type="ECO:0000259" key="5">
    <source>
        <dbReference type="PROSITE" id="PS50172"/>
    </source>
</evidence>
<dbReference type="Gene3D" id="2.30.30.140">
    <property type="match status" value="1"/>
</dbReference>
<reference evidence="6 7" key="1">
    <citation type="submission" date="2019-02" db="EMBL/GenBank/DDBJ databases">
        <title>Genome sequencing of the rare red list fungi Dentipellis fragilis.</title>
        <authorList>
            <person name="Buettner E."/>
            <person name="Kellner H."/>
        </authorList>
    </citation>
    <scope>NUCLEOTIDE SEQUENCE [LARGE SCALE GENOMIC DNA]</scope>
    <source>
        <strain evidence="6 7">DSM 105465</strain>
    </source>
</reference>
<gene>
    <name evidence="6" type="ORF">EVG20_g355</name>
</gene>
<comment type="caution">
    <text evidence="6">The sequence shown here is derived from an EMBL/GenBank/DDBJ whole genome shotgun (WGS) entry which is preliminary data.</text>
</comment>
<feature type="compositionally biased region" description="Polar residues" evidence="4">
    <location>
        <begin position="392"/>
        <end position="406"/>
    </location>
</feature>
<dbReference type="GO" id="GO:0000077">
    <property type="term" value="P:DNA damage checkpoint signaling"/>
    <property type="evidence" value="ECO:0007669"/>
    <property type="project" value="TreeGrafter"/>
</dbReference>
<keyword evidence="3" id="KW-0539">Nucleus</keyword>
<feature type="compositionally biased region" description="Acidic residues" evidence="4">
    <location>
        <begin position="502"/>
        <end position="511"/>
    </location>
</feature>
<dbReference type="PROSITE" id="PS50172">
    <property type="entry name" value="BRCT"/>
    <property type="match status" value="1"/>
</dbReference>
<evidence type="ECO:0000256" key="4">
    <source>
        <dbReference type="SAM" id="MobiDB-lite"/>
    </source>
</evidence>
<evidence type="ECO:0000313" key="6">
    <source>
        <dbReference type="EMBL" id="TFY72687.1"/>
    </source>
</evidence>
<accession>A0A4Y9ZFB6</accession>
<feature type="region of interest" description="Disordered" evidence="4">
    <location>
        <begin position="1"/>
        <end position="190"/>
    </location>
</feature>
<organism evidence="6 7">
    <name type="scientific">Dentipellis fragilis</name>
    <dbReference type="NCBI Taxonomy" id="205917"/>
    <lineage>
        <taxon>Eukaryota</taxon>
        <taxon>Fungi</taxon>
        <taxon>Dikarya</taxon>
        <taxon>Basidiomycota</taxon>
        <taxon>Agaricomycotina</taxon>
        <taxon>Agaricomycetes</taxon>
        <taxon>Russulales</taxon>
        <taxon>Hericiaceae</taxon>
        <taxon>Dentipellis</taxon>
    </lineage>
</organism>
<dbReference type="SUPFAM" id="SSF52113">
    <property type="entry name" value="BRCT domain"/>
    <property type="match status" value="1"/>
</dbReference>
<dbReference type="CDD" id="cd17724">
    <property type="entry name" value="BRCT_p53bp1_rpt2"/>
    <property type="match status" value="1"/>
</dbReference>
<dbReference type="GO" id="GO:0045944">
    <property type="term" value="P:positive regulation of transcription by RNA polymerase II"/>
    <property type="evidence" value="ECO:0007669"/>
    <property type="project" value="TreeGrafter"/>
</dbReference>
<feature type="region of interest" description="Disordered" evidence="4">
    <location>
        <begin position="208"/>
        <end position="730"/>
    </location>
</feature>
<feature type="compositionally biased region" description="Polar residues" evidence="4">
    <location>
        <begin position="588"/>
        <end position="602"/>
    </location>
</feature>
<dbReference type="Pfam" id="PF18115">
    <property type="entry name" value="Tudor_3"/>
    <property type="match status" value="1"/>
</dbReference>
<feature type="domain" description="BRCT" evidence="5">
    <location>
        <begin position="890"/>
        <end position="989"/>
    </location>
</feature>
<evidence type="ECO:0000256" key="3">
    <source>
        <dbReference type="ARBA" id="ARBA00023242"/>
    </source>
</evidence>
<dbReference type="STRING" id="205917.A0A4Y9ZFB6"/>
<dbReference type="InterPro" id="IPR047252">
    <property type="entry name" value="TP53BP1-like"/>
</dbReference>
<dbReference type="Proteomes" id="UP000298327">
    <property type="component" value="Unassembled WGS sequence"/>
</dbReference>
<dbReference type="OrthoDB" id="129353at2759"/>
<feature type="compositionally biased region" description="Polar residues" evidence="4">
    <location>
        <begin position="254"/>
        <end position="269"/>
    </location>
</feature>
<dbReference type="PANTHER" id="PTHR15321:SF3">
    <property type="entry name" value="TP53-BINDING PROTEIN 1"/>
    <property type="match status" value="1"/>
</dbReference>
<evidence type="ECO:0000313" key="7">
    <source>
        <dbReference type="Proteomes" id="UP000298327"/>
    </source>
</evidence>
<feature type="compositionally biased region" description="Polar residues" evidence="4">
    <location>
        <begin position="567"/>
        <end position="582"/>
    </location>
</feature>
<feature type="compositionally biased region" description="Polar residues" evidence="4">
    <location>
        <begin position="142"/>
        <end position="157"/>
    </location>
</feature>
<comment type="subcellular location">
    <subcellularLocation>
        <location evidence="1">Nucleus</location>
    </subcellularLocation>
</comment>
<dbReference type="GO" id="GO:0042393">
    <property type="term" value="F:histone binding"/>
    <property type="evidence" value="ECO:0007669"/>
    <property type="project" value="TreeGrafter"/>
</dbReference>
<dbReference type="CDD" id="cd17745">
    <property type="entry name" value="BRCT_p53bp1_rpt1"/>
    <property type="match status" value="1"/>
</dbReference>
<keyword evidence="2" id="KW-0227">DNA damage</keyword>
<keyword evidence="7" id="KW-1185">Reference proteome</keyword>
<proteinExistence type="predicted"/>
<evidence type="ECO:0000256" key="2">
    <source>
        <dbReference type="ARBA" id="ARBA00022763"/>
    </source>
</evidence>
<feature type="compositionally biased region" description="Polar residues" evidence="4">
    <location>
        <begin position="9"/>
        <end position="19"/>
    </location>
</feature>
<protein>
    <recommendedName>
        <fullName evidence="5">BRCT domain-containing protein</fullName>
    </recommendedName>
</protein>
<feature type="compositionally biased region" description="Polar residues" evidence="4">
    <location>
        <begin position="319"/>
        <end position="328"/>
    </location>
</feature>
<feature type="compositionally biased region" description="Low complexity" evidence="4">
    <location>
        <begin position="336"/>
        <end position="348"/>
    </location>
</feature>